<dbReference type="Gene3D" id="3.30.160.60">
    <property type="entry name" value="Classic Zinc Finger"/>
    <property type="match status" value="2"/>
</dbReference>
<evidence type="ECO:0000259" key="10">
    <source>
        <dbReference type="PROSITE" id="PS50157"/>
    </source>
</evidence>
<dbReference type="InParanoid" id="A0A078A128"/>
<evidence type="ECO:0000313" key="11">
    <source>
        <dbReference type="EMBL" id="CDW75188.1"/>
    </source>
</evidence>
<keyword evidence="6" id="KW-0805">Transcription regulation</keyword>
<evidence type="ECO:0000256" key="4">
    <source>
        <dbReference type="ARBA" id="ARBA00022771"/>
    </source>
</evidence>
<reference evidence="11 12" key="1">
    <citation type="submission" date="2014-06" db="EMBL/GenBank/DDBJ databases">
        <authorList>
            <person name="Swart Estienne"/>
        </authorList>
    </citation>
    <scope>NUCLEOTIDE SEQUENCE [LARGE SCALE GENOMIC DNA]</scope>
    <source>
        <strain evidence="11 12">130c</strain>
    </source>
</reference>
<dbReference type="OrthoDB" id="3437960at2759"/>
<keyword evidence="7" id="KW-0804">Transcription</keyword>
<dbReference type="GO" id="GO:0005634">
    <property type="term" value="C:nucleus"/>
    <property type="evidence" value="ECO:0007669"/>
    <property type="project" value="UniProtKB-SubCell"/>
</dbReference>
<comment type="subcellular location">
    <subcellularLocation>
        <location evidence="1">Nucleus</location>
    </subcellularLocation>
</comment>
<evidence type="ECO:0000256" key="3">
    <source>
        <dbReference type="ARBA" id="ARBA00022737"/>
    </source>
</evidence>
<keyword evidence="2" id="KW-0479">Metal-binding</keyword>
<dbReference type="FunFam" id="3.30.160.60:FF:001289">
    <property type="entry name" value="Zinc finger protein 574"/>
    <property type="match status" value="1"/>
</dbReference>
<dbReference type="Proteomes" id="UP000039865">
    <property type="component" value="Unassembled WGS sequence"/>
</dbReference>
<dbReference type="GO" id="GO:0000981">
    <property type="term" value="F:DNA-binding transcription factor activity, RNA polymerase II-specific"/>
    <property type="evidence" value="ECO:0007669"/>
    <property type="project" value="TreeGrafter"/>
</dbReference>
<gene>
    <name evidence="11" type="primary">Contig13634.g14540</name>
    <name evidence="11" type="ORF">STYLEM_4175</name>
</gene>
<organism evidence="11 12">
    <name type="scientific">Stylonychia lemnae</name>
    <name type="common">Ciliate</name>
    <dbReference type="NCBI Taxonomy" id="5949"/>
    <lineage>
        <taxon>Eukaryota</taxon>
        <taxon>Sar</taxon>
        <taxon>Alveolata</taxon>
        <taxon>Ciliophora</taxon>
        <taxon>Intramacronucleata</taxon>
        <taxon>Spirotrichea</taxon>
        <taxon>Stichotrichia</taxon>
        <taxon>Sporadotrichida</taxon>
        <taxon>Oxytrichidae</taxon>
        <taxon>Stylonychinae</taxon>
        <taxon>Stylonychia</taxon>
    </lineage>
</organism>
<dbReference type="InterPro" id="IPR013087">
    <property type="entry name" value="Znf_C2H2_type"/>
</dbReference>
<dbReference type="SUPFAM" id="SSF57667">
    <property type="entry name" value="beta-beta-alpha zinc fingers"/>
    <property type="match status" value="1"/>
</dbReference>
<evidence type="ECO:0000256" key="2">
    <source>
        <dbReference type="ARBA" id="ARBA00022723"/>
    </source>
</evidence>
<dbReference type="InterPro" id="IPR036236">
    <property type="entry name" value="Znf_C2H2_sf"/>
</dbReference>
<keyword evidence="8" id="KW-0539">Nucleus</keyword>
<keyword evidence="3" id="KW-0677">Repeat</keyword>
<protein>
    <submittedName>
        <fullName evidence="11">Zinc finger and btb domain containing 48</fullName>
    </submittedName>
</protein>
<dbReference type="PROSITE" id="PS50157">
    <property type="entry name" value="ZINC_FINGER_C2H2_2"/>
    <property type="match status" value="2"/>
</dbReference>
<keyword evidence="4 9" id="KW-0863">Zinc-finger</keyword>
<dbReference type="SMART" id="SM00355">
    <property type="entry name" value="ZnF_C2H2"/>
    <property type="match status" value="3"/>
</dbReference>
<dbReference type="GO" id="GO:0000978">
    <property type="term" value="F:RNA polymerase II cis-regulatory region sequence-specific DNA binding"/>
    <property type="evidence" value="ECO:0007669"/>
    <property type="project" value="TreeGrafter"/>
</dbReference>
<evidence type="ECO:0000313" key="12">
    <source>
        <dbReference type="Proteomes" id="UP000039865"/>
    </source>
</evidence>
<name>A0A078A128_STYLE</name>
<proteinExistence type="predicted"/>
<evidence type="ECO:0000256" key="1">
    <source>
        <dbReference type="ARBA" id="ARBA00004123"/>
    </source>
</evidence>
<dbReference type="FunFam" id="3.30.160.60:FF:000145">
    <property type="entry name" value="Zinc finger protein 574"/>
    <property type="match status" value="1"/>
</dbReference>
<feature type="domain" description="C2H2-type" evidence="10">
    <location>
        <begin position="66"/>
        <end position="93"/>
    </location>
</feature>
<accession>A0A078A128</accession>
<evidence type="ECO:0000256" key="9">
    <source>
        <dbReference type="PROSITE-ProRule" id="PRU00042"/>
    </source>
</evidence>
<dbReference type="InterPro" id="IPR050527">
    <property type="entry name" value="Snail/Krueppel_Znf"/>
</dbReference>
<evidence type="ECO:0000256" key="8">
    <source>
        <dbReference type="ARBA" id="ARBA00023242"/>
    </source>
</evidence>
<dbReference type="PANTHER" id="PTHR24388:SF54">
    <property type="entry name" value="PROTEIN ESCARGOT"/>
    <property type="match status" value="1"/>
</dbReference>
<feature type="domain" description="C2H2-type" evidence="10">
    <location>
        <begin position="94"/>
        <end position="121"/>
    </location>
</feature>
<dbReference type="EMBL" id="CCKQ01004055">
    <property type="protein sequence ID" value="CDW75188.1"/>
    <property type="molecule type" value="Genomic_DNA"/>
</dbReference>
<dbReference type="PROSITE" id="PS00028">
    <property type="entry name" value="ZINC_FINGER_C2H2_1"/>
    <property type="match status" value="2"/>
</dbReference>
<dbReference type="AlphaFoldDB" id="A0A078A128"/>
<dbReference type="PANTHER" id="PTHR24388">
    <property type="entry name" value="ZINC FINGER PROTEIN"/>
    <property type="match status" value="1"/>
</dbReference>
<evidence type="ECO:0000256" key="5">
    <source>
        <dbReference type="ARBA" id="ARBA00022833"/>
    </source>
</evidence>
<evidence type="ECO:0000256" key="6">
    <source>
        <dbReference type="ARBA" id="ARBA00023015"/>
    </source>
</evidence>
<dbReference type="Pfam" id="PF12874">
    <property type="entry name" value="zf-met"/>
    <property type="match status" value="1"/>
</dbReference>
<dbReference type="Pfam" id="PF00096">
    <property type="entry name" value="zf-C2H2"/>
    <property type="match status" value="2"/>
</dbReference>
<dbReference type="GO" id="GO:0008270">
    <property type="term" value="F:zinc ion binding"/>
    <property type="evidence" value="ECO:0007669"/>
    <property type="project" value="UniProtKB-KW"/>
</dbReference>
<evidence type="ECO:0000256" key="7">
    <source>
        <dbReference type="ARBA" id="ARBA00023163"/>
    </source>
</evidence>
<keyword evidence="12" id="KW-1185">Reference proteome</keyword>
<sequence>MSFEKVFDQLSATIDSSVDTSTNQSSPVSDKKKKQSFPCEICNKILTSPKNYKRHVIKRHYNLHRFSCQICQRPFAKKGNLQVHLRVHSGETPFECDKCGKNFKNKANMRDHIKRHEQLRKYQLANHVMKKHSIHQKQKQSISENENTKQASFLIVKQQQTSNLQQMDFPVFKFNFEPYVCNQKKKDFLLSDKLNIKELEWQEFDEIKQKAISYVFRSNETFEDPRKVIDKLRTCGLQIVQNKKYSDSIMNC</sequence>
<keyword evidence="5" id="KW-0862">Zinc</keyword>